<reference evidence="3" key="1">
    <citation type="journal article" date="2020" name="Stud. Mycol.">
        <title>101 Dothideomycetes genomes: a test case for predicting lifestyles and emergence of pathogens.</title>
        <authorList>
            <person name="Haridas S."/>
            <person name="Albert R."/>
            <person name="Binder M."/>
            <person name="Bloem J."/>
            <person name="Labutti K."/>
            <person name="Salamov A."/>
            <person name="Andreopoulos B."/>
            <person name="Baker S."/>
            <person name="Barry K."/>
            <person name="Bills G."/>
            <person name="Bluhm B."/>
            <person name="Cannon C."/>
            <person name="Castanera R."/>
            <person name="Culley D."/>
            <person name="Daum C."/>
            <person name="Ezra D."/>
            <person name="Gonzalez J."/>
            <person name="Henrissat B."/>
            <person name="Kuo A."/>
            <person name="Liang C."/>
            <person name="Lipzen A."/>
            <person name="Lutzoni F."/>
            <person name="Magnuson J."/>
            <person name="Mondo S."/>
            <person name="Nolan M."/>
            <person name="Ohm R."/>
            <person name="Pangilinan J."/>
            <person name="Park H.-J."/>
            <person name="Ramirez L."/>
            <person name="Alfaro M."/>
            <person name="Sun H."/>
            <person name="Tritt A."/>
            <person name="Yoshinaga Y."/>
            <person name="Zwiers L.-H."/>
            <person name="Turgeon B."/>
            <person name="Goodwin S."/>
            <person name="Spatafora J."/>
            <person name="Crous P."/>
            <person name="Grigoriev I."/>
        </authorList>
    </citation>
    <scope>NUCLEOTIDE SEQUENCE</scope>
    <source>
        <strain evidence="3">CBS 175.79</strain>
    </source>
</reference>
<keyword evidence="2" id="KW-0479">Metal-binding</keyword>
<dbReference type="EMBL" id="ML978066">
    <property type="protein sequence ID" value="KAF2022147.1"/>
    <property type="molecule type" value="Genomic_DNA"/>
</dbReference>
<evidence type="ECO:0000256" key="1">
    <source>
        <dbReference type="ARBA" id="ARBA00006964"/>
    </source>
</evidence>
<evidence type="ECO:0000313" key="3">
    <source>
        <dbReference type="EMBL" id="KAF2022147.1"/>
    </source>
</evidence>
<evidence type="ECO:0008006" key="5">
    <source>
        <dbReference type="Google" id="ProtNLM"/>
    </source>
</evidence>
<protein>
    <recommendedName>
        <fullName evidence="5">NGG1p interacting factor 3</fullName>
    </recommendedName>
</protein>
<sequence>MARTPTHAEFTRFLSSHLPPKPKDVSLLYHVPRNPSYNFDSAPVEQVILSVTATAQVYDAIGDPRAVRRPGVIGKRPGPEEQRQNNTICFLHRPFNLRRRWIRDDVLVLSSHLSFDEYLTVGWNTVLASRLGINVAESVCVQGYKGDADRTIGIVGSVSAILGLLLRSIEREFGAIEHAQEGLSEEIHVIAIMNAFHADEVQRVNEIAQEQQWVPTAQQSGKHVLYLTGQPRDSGLDEAKKLGMTVVCVGHRVAEQWGIEYLGKRIREKFPFVTVKEIYEDVDPLPN</sequence>
<dbReference type="OrthoDB" id="2592744at2759"/>
<gene>
    <name evidence="3" type="ORF">BU24DRAFT_38793</name>
</gene>
<dbReference type="InterPro" id="IPR002678">
    <property type="entry name" value="DUF34/NIF3"/>
</dbReference>
<proteinExistence type="inferred from homology"/>
<keyword evidence="4" id="KW-1185">Reference proteome</keyword>
<feature type="binding site" evidence="2">
    <location>
        <position position="251"/>
    </location>
    <ligand>
        <name>a divalent metal cation</name>
        <dbReference type="ChEBI" id="CHEBI:60240"/>
        <label>1</label>
    </ligand>
</feature>
<dbReference type="Gene3D" id="3.40.1390.30">
    <property type="entry name" value="NIF3 (NGG1p interacting factor 3)-like"/>
    <property type="match status" value="1"/>
</dbReference>
<dbReference type="Pfam" id="PF01784">
    <property type="entry name" value="DUF34_NIF3"/>
    <property type="match status" value="1"/>
</dbReference>
<dbReference type="AlphaFoldDB" id="A0A6A5YAU6"/>
<evidence type="ECO:0000256" key="2">
    <source>
        <dbReference type="PIRSR" id="PIRSR602678-1"/>
    </source>
</evidence>
<evidence type="ECO:0000313" key="4">
    <source>
        <dbReference type="Proteomes" id="UP000799778"/>
    </source>
</evidence>
<name>A0A6A5YAU6_9PLEO</name>
<comment type="similarity">
    <text evidence="1">Belongs to the GTP cyclohydrolase I type 2/NIF3 family.</text>
</comment>
<dbReference type="GO" id="GO:0046872">
    <property type="term" value="F:metal ion binding"/>
    <property type="evidence" value="ECO:0007669"/>
    <property type="project" value="UniProtKB-KW"/>
</dbReference>
<feature type="binding site" evidence="2">
    <location>
        <position position="255"/>
    </location>
    <ligand>
        <name>a divalent metal cation</name>
        <dbReference type="ChEBI" id="CHEBI:60240"/>
        <label>1</label>
    </ligand>
</feature>
<organism evidence="3 4">
    <name type="scientific">Aaosphaeria arxii CBS 175.79</name>
    <dbReference type="NCBI Taxonomy" id="1450172"/>
    <lineage>
        <taxon>Eukaryota</taxon>
        <taxon>Fungi</taxon>
        <taxon>Dikarya</taxon>
        <taxon>Ascomycota</taxon>
        <taxon>Pezizomycotina</taxon>
        <taxon>Dothideomycetes</taxon>
        <taxon>Pleosporomycetidae</taxon>
        <taxon>Pleosporales</taxon>
        <taxon>Pleosporales incertae sedis</taxon>
        <taxon>Aaosphaeria</taxon>
    </lineage>
</organism>
<dbReference type="SUPFAM" id="SSF102705">
    <property type="entry name" value="NIF3 (NGG1p interacting factor 3)-like"/>
    <property type="match status" value="1"/>
</dbReference>
<dbReference type="InterPro" id="IPR036069">
    <property type="entry name" value="DUF34/NIF3_sf"/>
</dbReference>
<dbReference type="RefSeq" id="XP_033390486.1">
    <property type="nucleotide sequence ID" value="XM_033524990.1"/>
</dbReference>
<accession>A0A6A5YAU6</accession>
<feature type="binding site" evidence="2">
    <location>
        <position position="116"/>
    </location>
    <ligand>
        <name>a divalent metal cation</name>
        <dbReference type="ChEBI" id="CHEBI:60240"/>
        <label>1</label>
    </ligand>
</feature>
<dbReference type="GeneID" id="54282387"/>
<dbReference type="Proteomes" id="UP000799778">
    <property type="component" value="Unassembled WGS sequence"/>
</dbReference>